<keyword evidence="1" id="KW-1133">Transmembrane helix</keyword>
<dbReference type="OMA" id="REWLFIS"/>
<evidence type="ECO:0008006" key="4">
    <source>
        <dbReference type="Google" id="ProtNLM"/>
    </source>
</evidence>
<feature type="transmembrane region" description="Helical" evidence="1">
    <location>
        <begin position="12"/>
        <end position="30"/>
    </location>
</feature>
<dbReference type="EnsemblMetazoa" id="G6272.3">
    <property type="protein sequence ID" value="G6272.3:cds"/>
    <property type="gene ID" value="G6272"/>
</dbReference>
<name>A0A8W8NQC8_MAGGI</name>
<accession>A0A8W8NQC8</accession>
<reference evidence="2" key="1">
    <citation type="submission" date="2022-08" db="UniProtKB">
        <authorList>
            <consortium name="EnsemblMetazoa"/>
        </authorList>
    </citation>
    <scope>IDENTIFICATION</scope>
    <source>
        <strain evidence="2">05x7-T-G4-1.051#20</strain>
    </source>
</reference>
<evidence type="ECO:0000313" key="2">
    <source>
        <dbReference type="EnsemblMetazoa" id="G6272.4:cds"/>
    </source>
</evidence>
<dbReference type="EnsemblMetazoa" id="G6272.1">
    <property type="protein sequence ID" value="G6272.1:cds"/>
    <property type="gene ID" value="G6272"/>
</dbReference>
<sequence>MERKRLKLWDYVALAVVVFAFSLQVLGYFLPTWWSYEDTAAKHTVVVSMLGSSENENGAENIKTVIEIEGGREWLFISRAFGAFGILLNFLSLIFHLLYMCIRYDCNRSASIYLLGASSLFILGGSIVFVALHKELATNLKPDLQSLGFPWIICILAGIVTIAASIVTAVSTIKKANQWDFEDDDDIDFSDVQMRRR</sequence>
<keyword evidence="3" id="KW-1185">Reference proteome</keyword>
<keyword evidence="1" id="KW-0472">Membrane</keyword>
<protein>
    <recommendedName>
        <fullName evidence="4">Transmembrane protein</fullName>
    </recommendedName>
</protein>
<proteinExistence type="predicted"/>
<dbReference type="AlphaFoldDB" id="A0A8W8NQC8"/>
<evidence type="ECO:0000256" key="1">
    <source>
        <dbReference type="SAM" id="Phobius"/>
    </source>
</evidence>
<dbReference type="EnsemblMetazoa" id="G6272.4">
    <property type="protein sequence ID" value="G6272.4:cds"/>
    <property type="gene ID" value="G6272"/>
</dbReference>
<keyword evidence="1" id="KW-0812">Transmembrane</keyword>
<dbReference type="OrthoDB" id="6052010at2759"/>
<feature type="transmembrane region" description="Helical" evidence="1">
    <location>
        <begin position="148"/>
        <end position="170"/>
    </location>
</feature>
<organism evidence="2 3">
    <name type="scientific">Magallana gigas</name>
    <name type="common">Pacific oyster</name>
    <name type="synonym">Crassostrea gigas</name>
    <dbReference type="NCBI Taxonomy" id="29159"/>
    <lineage>
        <taxon>Eukaryota</taxon>
        <taxon>Metazoa</taxon>
        <taxon>Spiralia</taxon>
        <taxon>Lophotrochozoa</taxon>
        <taxon>Mollusca</taxon>
        <taxon>Bivalvia</taxon>
        <taxon>Autobranchia</taxon>
        <taxon>Pteriomorphia</taxon>
        <taxon>Ostreida</taxon>
        <taxon>Ostreoidea</taxon>
        <taxon>Ostreidae</taxon>
        <taxon>Magallana</taxon>
    </lineage>
</organism>
<feature type="transmembrane region" description="Helical" evidence="1">
    <location>
        <begin position="80"/>
        <end position="100"/>
    </location>
</feature>
<dbReference type="EnsemblMetazoa" id="G6272.2">
    <property type="protein sequence ID" value="G6272.2:cds"/>
    <property type="gene ID" value="G6272"/>
</dbReference>
<dbReference type="Proteomes" id="UP000005408">
    <property type="component" value="Unassembled WGS sequence"/>
</dbReference>
<feature type="transmembrane region" description="Helical" evidence="1">
    <location>
        <begin position="112"/>
        <end position="132"/>
    </location>
</feature>
<evidence type="ECO:0000313" key="3">
    <source>
        <dbReference type="Proteomes" id="UP000005408"/>
    </source>
</evidence>